<keyword evidence="2" id="KW-1185">Reference proteome</keyword>
<evidence type="ECO:0000313" key="1">
    <source>
        <dbReference type="EMBL" id="SHF47842.1"/>
    </source>
</evidence>
<dbReference type="STRING" id="1194090.SAMN05443144_10940"/>
<evidence type="ECO:0000313" key="2">
    <source>
        <dbReference type="Proteomes" id="UP000184041"/>
    </source>
</evidence>
<dbReference type="EMBL" id="FQUS01000009">
    <property type="protein sequence ID" value="SHF47842.1"/>
    <property type="molecule type" value="Genomic_DNA"/>
</dbReference>
<organism evidence="1 2">
    <name type="scientific">Fodinibius roseus</name>
    <dbReference type="NCBI Taxonomy" id="1194090"/>
    <lineage>
        <taxon>Bacteria</taxon>
        <taxon>Pseudomonadati</taxon>
        <taxon>Balneolota</taxon>
        <taxon>Balneolia</taxon>
        <taxon>Balneolales</taxon>
        <taxon>Balneolaceae</taxon>
        <taxon>Fodinibius</taxon>
    </lineage>
</organism>
<protein>
    <submittedName>
        <fullName evidence="1">Uncharacterized protein</fullName>
    </submittedName>
</protein>
<gene>
    <name evidence="1" type="ORF">SAMN05443144_10940</name>
</gene>
<accession>A0A1M5C073</accession>
<dbReference type="Proteomes" id="UP000184041">
    <property type="component" value="Unassembled WGS sequence"/>
</dbReference>
<dbReference type="AlphaFoldDB" id="A0A1M5C073"/>
<sequence>MAINPDFTLLKRTAMKRLNFTLDNETVELLGELSEKYYRGNKSQTVRAALESLAVHAGHEGWVITGYTPKELDDNISCHTCGEAHEKGEVLYRPVFERGSSPAALSSIPAESWLDCPRCAEEKFS</sequence>
<name>A0A1M5C073_9BACT</name>
<reference evidence="1 2" key="1">
    <citation type="submission" date="2016-11" db="EMBL/GenBank/DDBJ databases">
        <authorList>
            <person name="Jaros S."/>
            <person name="Januszkiewicz K."/>
            <person name="Wedrychowicz H."/>
        </authorList>
    </citation>
    <scope>NUCLEOTIDE SEQUENCE [LARGE SCALE GENOMIC DNA]</scope>
    <source>
        <strain evidence="1 2">DSM 21986</strain>
    </source>
</reference>
<proteinExistence type="predicted"/>